<keyword evidence="2" id="KW-1185">Reference proteome</keyword>
<reference evidence="2" key="1">
    <citation type="journal article" date="2022" name="Mol. Ecol. Resour.">
        <title>The genomes of chicory, endive, great burdock and yacon provide insights into Asteraceae palaeo-polyploidization history and plant inulin production.</title>
        <authorList>
            <person name="Fan W."/>
            <person name="Wang S."/>
            <person name="Wang H."/>
            <person name="Wang A."/>
            <person name="Jiang F."/>
            <person name="Liu H."/>
            <person name="Zhao H."/>
            <person name="Xu D."/>
            <person name="Zhang Y."/>
        </authorList>
    </citation>
    <scope>NUCLEOTIDE SEQUENCE [LARGE SCALE GENOMIC DNA]</scope>
    <source>
        <strain evidence="2">cv. Niubang</strain>
    </source>
</reference>
<sequence>MELPLQPHTPEQQIDGKSAVGHLPEVSLPIGGNEETQNINGDVEHEEVPRNVLGNDDLNMVGRDSLKKGHNNNQIPNNLEGKENVQDSKNIKVVGHNQEMENNYIGLNKFSGKQSGPEFMHPNKEIINKVLDDPIEGTIIDDHGGTEYGRETGNCSGETTTKAGKGKSSSACGDPSRLKRREIISFSRVRFHHLKQISRGQSQKKRNKRKTGIGGEMKKKGRIRSQSGGGGGGGKLDITGEENVYFQRIKEC</sequence>
<evidence type="ECO:0000313" key="1">
    <source>
        <dbReference type="EMBL" id="KAI3757965.1"/>
    </source>
</evidence>
<dbReference type="Proteomes" id="UP001055879">
    <property type="component" value="Linkage Group LG02"/>
</dbReference>
<name>A0ACB9EGL1_ARCLA</name>
<gene>
    <name evidence="1" type="ORF">L6452_05511</name>
</gene>
<dbReference type="EMBL" id="CM042048">
    <property type="protein sequence ID" value="KAI3757965.1"/>
    <property type="molecule type" value="Genomic_DNA"/>
</dbReference>
<accession>A0ACB9EGL1</accession>
<protein>
    <submittedName>
        <fullName evidence="1">Uncharacterized protein</fullName>
    </submittedName>
</protein>
<comment type="caution">
    <text evidence="1">The sequence shown here is derived from an EMBL/GenBank/DDBJ whole genome shotgun (WGS) entry which is preliminary data.</text>
</comment>
<organism evidence="1 2">
    <name type="scientific">Arctium lappa</name>
    <name type="common">Greater burdock</name>
    <name type="synonym">Lappa major</name>
    <dbReference type="NCBI Taxonomy" id="4217"/>
    <lineage>
        <taxon>Eukaryota</taxon>
        <taxon>Viridiplantae</taxon>
        <taxon>Streptophyta</taxon>
        <taxon>Embryophyta</taxon>
        <taxon>Tracheophyta</taxon>
        <taxon>Spermatophyta</taxon>
        <taxon>Magnoliopsida</taxon>
        <taxon>eudicotyledons</taxon>
        <taxon>Gunneridae</taxon>
        <taxon>Pentapetalae</taxon>
        <taxon>asterids</taxon>
        <taxon>campanulids</taxon>
        <taxon>Asterales</taxon>
        <taxon>Asteraceae</taxon>
        <taxon>Carduoideae</taxon>
        <taxon>Cardueae</taxon>
        <taxon>Arctiinae</taxon>
        <taxon>Arctium</taxon>
    </lineage>
</organism>
<proteinExistence type="predicted"/>
<reference evidence="1 2" key="2">
    <citation type="journal article" date="2022" name="Mol. Ecol. Resour.">
        <title>The genomes of chicory, endive, great burdock and yacon provide insights into Asteraceae paleo-polyploidization history and plant inulin production.</title>
        <authorList>
            <person name="Fan W."/>
            <person name="Wang S."/>
            <person name="Wang H."/>
            <person name="Wang A."/>
            <person name="Jiang F."/>
            <person name="Liu H."/>
            <person name="Zhao H."/>
            <person name="Xu D."/>
            <person name="Zhang Y."/>
        </authorList>
    </citation>
    <scope>NUCLEOTIDE SEQUENCE [LARGE SCALE GENOMIC DNA]</scope>
    <source>
        <strain evidence="2">cv. Niubang</strain>
    </source>
</reference>
<evidence type="ECO:0000313" key="2">
    <source>
        <dbReference type="Proteomes" id="UP001055879"/>
    </source>
</evidence>